<feature type="compositionally biased region" description="Basic and acidic residues" evidence="6">
    <location>
        <begin position="376"/>
        <end position="403"/>
    </location>
</feature>
<reference evidence="9" key="1">
    <citation type="submission" date="2023-05" db="EMBL/GenBank/DDBJ databases">
        <title>Anaerotaeda fermentans gen. nov., sp. nov., a novel anaerobic planctomycete of the new family within the order Sedimentisphaerales isolated from Taman Peninsula, Russia.</title>
        <authorList>
            <person name="Khomyakova M.A."/>
            <person name="Merkel A.Y."/>
            <person name="Slobodkin A.I."/>
        </authorList>
    </citation>
    <scope>NUCLEOTIDE SEQUENCE</scope>
    <source>
        <strain evidence="9">M17dextr</strain>
    </source>
</reference>
<dbReference type="InterPro" id="IPR025269">
    <property type="entry name" value="SAM-like_dom"/>
</dbReference>
<dbReference type="InterPro" id="IPR002104">
    <property type="entry name" value="Integrase_catalytic"/>
</dbReference>
<keyword evidence="10" id="KW-1185">Reference proteome</keyword>
<dbReference type="Pfam" id="PF00589">
    <property type="entry name" value="Phage_integrase"/>
    <property type="match status" value="1"/>
</dbReference>
<comment type="caution">
    <text evidence="9">The sequence shown here is derived from an EMBL/GenBank/DDBJ whole genome shotgun (WGS) entry which is preliminary data.</text>
</comment>
<evidence type="ECO:0000256" key="5">
    <source>
        <dbReference type="PROSITE-ProRule" id="PRU01248"/>
    </source>
</evidence>
<evidence type="ECO:0000259" key="8">
    <source>
        <dbReference type="PROSITE" id="PS51900"/>
    </source>
</evidence>
<gene>
    <name evidence="9" type="ORF">QJ522_22740</name>
</gene>
<dbReference type="InterPro" id="IPR010998">
    <property type="entry name" value="Integrase_recombinase_N"/>
</dbReference>
<proteinExistence type="inferred from homology"/>
<dbReference type="PROSITE" id="PS51898">
    <property type="entry name" value="TYR_RECOMBINASE"/>
    <property type="match status" value="1"/>
</dbReference>
<keyword evidence="2" id="KW-0229">DNA integration</keyword>
<dbReference type="Pfam" id="PF13102">
    <property type="entry name" value="Phage_int_SAM_5"/>
    <property type="match status" value="1"/>
</dbReference>
<evidence type="ECO:0000256" key="1">
    <source>
        <dbReference type="ARBA" id="ARBA00008857"/>
    </source>
</evidence>
<dbReference type="InterPro" id="IPR044068">
    <property type="entry name" value="CB"/>
</dbReference>
<dbReference type="EMBL" id="JASCXX010000087">
    <property type="protein sequence ID" value="MDI6451894.1"/>
    <property type="molecule type" value="Genomic_DNA"/>
</dbReference>
<dbReference type="PROSITE" id="PS51900">
    <property type="entry name" value="CB"/>
    <property type="match status" value="1"/>
</dbReference>
<dbReference type="AlphaFoldDB" id="A0AAW6U7G1"/>
<dbReference type="PANTHER" id="PTHR30349:SF64">
    <property type="entry name" value="PROPHAGE INTEGRASE INTD-RELATED"/>
    <property type="match status" value="1"/>
</dbReference>
<dbReference type="RefSeq" id="WP_349247299.1">
    <property type="nucleotide sequence ID" value="NZ_JASCXX010000087.1"/>
</dbReference>
<evidence type="ECO:0000256" key="4">
    <source>
        <dbReference type="ARBA" id="ARBA00023172"/>
    </source>
</evidence>
<dbReference type="CDD" id="cd00796">
    <property type="entry name" value="INT_Rci_Hp1_C"/>
    <property type="match status" value="1"/>
</dbReference>
<dbReference type="InterPro" id="IPR013762">
    <property type="entry name" value="Integrase-like_cat_sf"/>
</dbReference>
<dbReference type="PANTHER" id="PTHR30349">
    <property type="entry name" value="PHAGE INTEGRASE-RELATED"/>
    <property type="match status" value="1"/>
</dbReference>
<evidence type="ECO:0000259" key="7">
    <source>
        <dbReference type="PROSITE" id="PS51898"/>
    </source>
</evidence>
<evidence type="ECO:0000256" key="6">
    <source>
        <dbReference type="SAM" id="MobiDB-lite"/>
    </source>
</evidence>
<evidence type="ECO:0000313" key="10">
    <source>
        <dbReference type="Proteomes" id="UP001431776"/>
    </source>
</evidence>
<dbReference type="GO" id="GO:0003677">
    <property type="term" value="F:DNA binding"/>
    <property type="evidence" value="ECO:0007669"/>
    <property type="project" value="UniProtKB-UniRule"/>
</dbReference>
<organism evidence="9 10">
    <name type="scientific">Anaerobaca lacustris</name>
    <dbReference type="NCBI Taxonomy" id="3044600"/>
    <lineage>
        <taxon>Bacteria</taxon>
        <taxon>Pseudomonadati</taxon>
        <taxon>Planctomycetota</taxon>
        <taxon>Phycisphaerae</taxon>
        <taxon>Sedimentisphaerales</taxon>
        <taxon>Anaerobacaceae</taxon>
        <taxon>Anaerobaca</taxon>
    </lineage>
</organism>
<evidence type="ECO:0000313" key="9">
    <source>
        <dbReference type="EMBL" id="MDI6451894.1"/>
    </source>
</evidence>
<feature type="domain" description="Core-binding (CB)" evidence="8">
    <location>
        <begin position="58"/>
        <end position="146"/>
    </location>
</feature>
<keyword evidence="3 5" id="KW-0238">DNA-binding</keyword>
<dbReference type="Gene3D" id="1.10.150.130">
    <property type="match status" value="1"/>
</dbReference>
<dbReference type="InterPro" id="IPR050090">
    <property type="entry name" value="Tyrosine_recombinase_XerCD"/>
</dbReference>
<feature type="domain" description="Tyr recombinase" evidence="7">
    <location>
        <begin position="167"/>
        <end position="375"/>
    </location>
</feature>
<feature type="region of interest" description="Disordered" evidence="6">
    <location>
        <begin position="376"/>
        <end position="412"/>
    </location>
</feature>
<accession>A0AAW6U7G1</accession>
<dbReference type="GO" id="GO:0015074">
    <property type="term" value="P:DNA integration"/>
    <property type="evidence" value="ECO:0007669"/>
    <property type="project" value="UniProtKB-KW"/>
</dbReference>
<protein>
    <submittedName>
        <fullName evidence="9">Tyrosine-type recombinase/integrase</fullName>
    </submittedName>
</protein>
<evidence type="ECO:0000256" key="3">
    <source>
        <dbReference type="ARBA" id="ARBA00023125"/>
    </source>
</evidence>
<dbReference type="SUPFAM" id="SSF56349">
    <property type="entry name" value="DNA breaking-rejoining enzymes"/>
    <property type="match status" value="1"/>
</dbReference>
<name>A0AAW6U7G1_9BACT</name>
<dbReference type="InterPro" id="IPR011010">
    <property type="entry name" value="DNA_brk_join_enz"/>
</dbReference>
<sequence>MKKLVRLRMRPSRDGKSFRYMLDYVDQDGRRHQLSLSHADKRRAERQRYEKELELRMNVAEPISMKLSDFFRDSLVRTKGQVRATSLGETKRSMKDFVDCIGDIDVQEVRYEHGERFIQYCLDRKLSAGTVAKKIKHLKRVFQLAEDRDQLDCHPLRRLKPPKVAKGKIRVFTDQECHNLCRAAQQYEEKGSPVRWELLIRMCLATGMRRGELMNTTWRNIDFANMTVDVSPKKDRIDTWEWHIKDTDRRTLPLTADSVKLLVEHQMSQPEGNPYVFVPVARYDRIQEYRRSREWTVDKGRSPLSKFCDHFNKIRQLAGIEVGTFHDLRRTCLTNWVTQGLSLHEVKELAGHASIETTERFYLAVRKDVVDRARAASEASRKGESVARVLRAPDESDKIEELPRTSAAKTMP</sequence>
<keyword evidence="4" id="KW-0233">DNA recombination</keyword>
<dbReference type="Gene3D" id="1.10.443.10">
    <property type="entry name" value="Intergrase catalytic core"/>
    <property type="match status" value="1"/>
</dbReference>
<evidence type="ECO:0000256" key="2">
    <source>
        <dbReference type="ARBA" id="ARBA00022908"/>
    </source>
</evidence>
<dbReference type="Proteomes" id="UP001431776">
    <property type="component" value="Unassembled WGS sequence"/>
</dbReference>
<dbReference type="GO" id="GO:0006310">
    <property type="term" value="P:DNA recombination"/>
    <property type="evidence" value="ECO:0007669"/>
    <property type="project" value="UniProtKB-KW"/>
</dbReference>
<comment type="similarity">
    <text evidence="1">Belongs to the 'phage' integrase family.</text>
</comment>